<organism evidence="2 3">
    <name type="scientific">Cryobacterium frigoriphilum</name>
    <dbReference type="NCBI Taxonomy" id="1259150"/>
    <lineage>
        <taxon>Bacteria</taxon>
        <taxon>Bacillati</taxon>
        <taxon>Actinomycetota</taxon>
        <taxon>Actinomycetes</taxon>
        <taxon>Micrococcales</taxon>
        <taxon>Microbacteriaceae</taxon>
        <taxon>Cryobacterium</taxon>
    </lineage>
</organism>
<evidence type="ECO:0000313" key="3">
    <source>
        <dbReference type="Proteomes" id="UP000297447"/>
    </source>
</evidence>
<dbReference type="RefSeq" id="WP_134518010.1">
    <property type="nucleotide sequence ID" value="NZ_SOHE01000015.1"/>
</dbReference>
<dbReference type="InterPro" id="IPR048037">
    <property type="entry name" value="DmmA-like_C"/>
</dbReference>
<reference evidence="2 3" key="1">
    <citation type="submission" date="2019-03" db="EMBL/GenBank/DDBJ databases">
        <title>Genomics of glacier-inhabiting Cryobacterium strains.</title>
        <authorList>
            <person name="Liu Q."/>
            <person name="Xin Y.-H."/>
        </authorList>
    </citation>
    <scope>NUCLEOTIDE SEQUENCE [LARGE SCALE GENOMIC DNA]</scope>
    <source>
        <strain evidence="2 3">Hh14</strain>
    </source>
</reference>
<feature type="domain" description="Dimethylamine monooxygenase subunit DmmA-like C-terminal" evidence="1">
    <location>
        <begin position="122"/>
        <end position="163"/>
    </location>
</feature>
<accession>A0A4R9A9S1</accession>
<evidence type="ECO:0000313" key="2">
    <source>
        <dbReference type="EMBL" id="TFD54696.1"/>
    </source>
</evidence>
<dbReference type="AlphaFoldDB" id="A0A4R9A9S1"/>
<dbReference type="Pfam" id="PF22289">
    <property type="entry name" value="DmmA-like_C"/>
    <property type="match status" value="1"/>
</dbReference>
<evidence type="ECO:0000259" key="1">
    <source>
        <dbReference type="Pfam" id="PF22289"/>
    </source>
</evidence>
<protein>
    <recommendedName>
        <fullName evidence="1">Dimethylamine monooxygenase subunit DmmA-like C-terminal domain-containing protein</fullName>
    </recommendedName>
</protein>
<sequence length="179" mass="18648">MTLIVYPPARSLPQWPSADLDRSAASHLIIGVGGEAEAATARAVFGQAQGLAPTTMLHFAEFGAPQSAALADALSASRVGARVYIVGGRYDVLQALALARSSGVLPPELRCRVTHTRDLPLFCAHCRQTSRVVGNPGSAVTCPGCERLVEIHAHSSEVRGSFLASMVAPALSHELAVAA</sequence>
<dbReference type="NCBIfam" id="NF041259">
    <property type="entry name" value="mono_DmmA_fam"/>
    <property type="match status" value="1"/>
</dbReference>
<proteinExistence type="predicted"/>
<dbReference type="EMBL" id="SOHE01000015">
    <property type="protein sequence ID" value="TFD54696.1"/>
    <property type="molecule type" value="Genomic_DNA"/>
</dbReference>
<gene>
    <name evidence="2" type="ORF">E3T55_02560</name>
</gene>
<name>A0A4R9A9S1_9MICO</name>
<dbReference type="Proteomes" id="UP000297447">
    <property type="component" value="Unassembled WGS sequence"/>
</dbReference>
<keyword evidence="3" id="KW-1185">Reference proteome</keyword>
<dbReference type="OrthoDB" id="5114438at2"/>
<comment type="caution">
    <text evidence="2">The sequence shown here is derived from an EMBL/GenBank/DDBJ whole genome shotgun (WGS) entry which is preliminary data.</text>
</comment>